<keyword evidence="1" id="KW-1133">Transmembrane helix</keyword>
<evidence type="ECO:0000313" key="2">
    <source>
        <dbReference type="EMBL" id="GAG53846.1"/>
    </source>
</evidence>
<proteinExistence type="predicted"/>
<name>X1A0N2_9ZZZZ</name>
<feature type="non-terminal residue" evidence="2">
    <location>
        <position position="1"/>
    </location>
</feature>
<evidence type="ECO:0000256" key="1">
    <source>
        <dbReference type="SAM" id="Phobius"/>
    </source>
</evidence>
<dbReference type="EMBL" id="BART01008380">
    <property type="protein sequence ID" value="GAG53846.1"/>
    <property type="molecule type" value="Genomic_DNA"/>
</dbReference>
<protein>
    <submittedName>
        <fullName evidence="2">Uncharacterized protein</fullName>
    </submittedName>
</protein>
<keyword evidence="1" id="KW-0812">Transmembrane</keyword>
<reference evidence="2" key="1">
    <citation type="journal article" date="2014" name="Front. Microbiol.">
        <title>High frequency of phylogenetically diverse reductive dehalogenase-homologous genes in deep subseafloor sedimentary metagenomes.</title>
        <authorList>
            <person name="Kawai M."/>
            <person name="Futagami T."/>
            <person name="Toyoda A."/>
            <person name="Takaki Y."/>
            <person name="Nishi S."/>
            <person name="Hori S."/>
            <person name="Arai W."/>
            <person name="Tsubouchi T."/>
            <person name="Morono Y."/>
            <person name="Uchiyama I."/>
            <person name="Ito T."/>
            <person name="Fujiyama A."/>
            <person name="Inagaki F."/>
            <person name="Takami H."/>
        </authorList>
    </citation>
    <scope>NUCLEOTIDE SEQUENCE</scope>
    <source>
        <strain evidence="2">Expedition CK06-06</strain>
    </source>
</reference>
<comment type="caution">
    <text evidence="2">The sequence shown here is derived from an EMBL/GenBank/DDBJ whole genome shotgun (WGS) entry which is preliminary data.</text>
</comment>
<gene>
    <name evidence="2" type="ORF">S01H4_18865</name>
</gene>
<keyword evidence="1" id="KW-0472">Membrane</keyword>
<organism evidence="2">
    <name type="scientific">marine sediment metagenome</name>
    <dbReference type="NCBI Taxonomy" id="412755"/>
    <lineage>
        <taxon>unclassified sequences</taxon>
        <taxon>metagenomes</taxon>
        <taxon>ecological metagenomes</taxon>
    </lineage>
</organism>
<sequence>VLLIIFMALMTLTILGAYSLDGKNQYDFGGKLVKINVNKYVKIGLFFISYIFLIVIFLFCEMISDSFLFISFASGIFHTLFLLSAIGFFPILLSTVVLWFLRIIIDFYQYKLAKRGLKPR</sequence>
<feature type="transmembrane region" description="Helical" evidence="1">
    <location>
        <begin position="43"/>
        <end position="60"/>
    </location>
</feature>
<dbReference type="AlphaFoldDB" id="X1A0N2"/>
<accession>X1A0N2</accession>